<dbReference type="PANTHER" id="PTHR11472">
    <property type="entry name" value="DNA REPAIR DEAD HELICASE RAD3/XP-D SUBFAMILY MEMBER"/>
    <property type="match status" value="1"/>
</dbReference>
<comment type="catalytic activity">
    <reaction evidence="7">
        <text>ATP + H2O = ADP + phosphate + H(+)</text>
        <dbReference type="Rhea" id="RHEA:13065"/>
        <dbReference type="ChEBI" id="CHEBI:15377"/>
        <dbReference type="ChEBI" id="CHEBI:15378"/>
        <dbReference type="ChEBI" id="CHEBI:30616"/>
        <dbReference type="ChEBI" id="CHEBI:43474"/>
        <dbReference type="ChEBI" id="CHEBI:456216"/>
        <dbReference type="EC" id="5.6.2.3"/>
    </reaction>
</comment>
<protein>
    <recommendedName>
        <fullName evidence="6">DNA 5'-3' helicase</fullName>
        <ecNumber evidence="6">5.6.2.3</ecNumber>
    </recommendedName>
</protein>
<dbReference type="Gene3D" id="3.40.50.300">
    <property type="entry name" value="P-loop containing nucleotide triphosphate hydrolases"/>
    <property type="match status" value="2"/>
</dbReference>
<dbReference type="Pfam" id="PF00270">
    <property type="entry name" value="DEAD"/>
    <property type="match status" value="1"/>
</dbReference>
<keyword evidence="3" id="KW-0378">Hydrolase</keyword>
<evidence type="ECO:0000259" key="8">
    <source>
        <dbReference type="PROSITE" id="PS51193"/>
    </source>
</evidence>
<dbReference type="InterPro" id="IPR006555">
    <property type="entry name" value="ATP-dep_Helicase_C"/>
</dbReference>
<comment type="cofactor">
    <cofactor evidence="1">
        <name>[4Fe-4S] cluster</name>
        <dbReference type="ChEBI" id="CHEBI:49883"/>
    </cofactor>
</comment>
<feature type="domain" description="Helicase ATP-binding" evidence="8">
    <location>
        <begin position="10"/>
        <end position="291"/>
    </location>
</feature>
<keyword evidence="9" id="KW-0347">Helicase</keyword>
<dbReference type="SMART" id="SM00491">
    <property type="entry name" value="HELICc2"/>
    <property type="match status" value="1"/>
</dbReference>
<organism evidence="9 10">
    <name type="scientific">Janibacter terrae</name>
    <dbReference type="NCBI Taxonomy" id="103817"/>
    <lineage>
        <taxon>Bacteria</taxon>
        <taxon>Bacillati</taxon>
        <taxon>Actinomycetota</taxon>
        <taxon>Actinomycetes</taxon>
        <taxon>Micrococcales</taxon>
        <taxon>Intrasporangiaceae</taxon>
        <taxon>Janibacter</taxon>
    </lineage>
</organism>
<evidence type="ECO:0000256" key="6">
    <source>
        <dbReference type="ARBA" id="ARBA00044969"/>
    </source>
</evidence>
<name>A0ABZ2FEE7_9MICO</name>
<dbReference type="EC" id="5.6.2.3" evidence="6"/>
<comment type="similarity">
    <text evidence="5">Belongs to the helicase family. DinG subfamily.</text>
</comment>
<dbReference type="RefSeq" id="WP_068322996.1">
    <property type="nucleotide sequence ID" value="NZ_CP104874.1"/>
</dbReference>
<dbReference type="InterPro" id="IPR011545">
    <property type="entry name" value="DEAD/DEAH_box_helicase_dom"/>
</dbReference>
<evidence type="ECO:0000256" key="4">
    <source>
        <dbReference type="ARBA" id="ARBA00022840"/>
    </source>
</evidence>
<evidence type="ECO:0000256" key="7">
    <source>
        <dbReference type="ARBA" id="ARBA00048954"/>
    </source>
</evidence>
<accession>A0ABZ2FEE7</accession>
<dbReference type="InterPro" id="IPR045028">
    <property type="entry name" value="DinG/Rad3-like"/>
</dbReference>
<dbReference type="GO" id="GO:0004386">
    <property type="term" value="F:helicase activity"/>
    <property type="evidence" value="ECO:0007669"/>
    <property type="project" value="UniProtKB-KW"/>
</dbReference>
<dbReference type="InterPro" id="IPR027417">
    <property type="entry name" value="P-loop_NTPase"/>
</dbReference>
<keyword evidence="10" id="KW-1185">Reference proteome</keyword>
<evidence type="ECO:0000256" key="3">
    <source>
        <dbReference type="ARBA" id="ARBA00022801"/>
    </source>
</evidence>
<evidence type="ECO:0000313" key="10">
    <source>
        <dbReference type="Proteomes" id="UP001381003"/>
    </source>
</evidence>
<dbReference type="Pfam" id="PF13307">
    <property type="entry name" value="Helicase_C_2"/>
    <property type="match status" value="1"/>
</dbReference>
<dbReference type="SMART" id="SM00487">
    <property type="entry name" value="DEXDc"/>
    <property type="match status" value="1"/>
</dbReference>
<dbReference type="InterPro" id="IPR014013">
    <property type="entry name" value="Helic_SF1/SF2_ATP-bd_DinG/Rad3"/>
</dbReference>
<keyword evidence="4" id="KW-0067">ATP-binding</keyword>
<proteinExistence type="inferred from homology"/>
<keyword evidence="2" id="KW-0547">Nucleotide-binding</keyword>
<dbReference type="PROSITE" id="PS51193">
    <property type="entry name" value="HELICASE_ATP_BIND_2"/>
    <property type="match status" value="1"/>
</dbReference>
<evidence type="ECO:0000256" key="1">
    <source>
        <dbReference type="ARBA" id="ARBA00001966"/>
    </source>
</evidence>
<reference evidence="9 10" key="1">
    <citation type="submission" date="2022-09" db="EMBL/GenBank/DDBJ databases">
        <title>Complete genome sequence of Janibacter terrae strain COS04-44, PCL-degrading bacteria isolated from oil spilled coast.</title>
        <authorList>
            <person name="Park H."/>
            <person name="Kim J.Y."/>
            <person name="An S.H."/>
            <person name="Lee C.M."/>
            <person name="Weon H.-Y."/>
        </authorList>
    </citation>
    <scope>NUCLEOTIDE SEQUENCE [LARGE SCALE GENOMIC DNA]</scope>
    <source>
        <strain evidence="9 10">COS04-44</strain>
    </source>
</reference>
<dbReference type="Proteomes" id="UP001381003">
    <property type="component" value="Chromosome"/>
</dbReference>
<sequence length="740" mass="79426">MSSTVESLLAAAVGGVGGSTRPGQVEMAVAVARAIDTEEHLLVQAGTGTGKSLAYLVPAVEHAQRVGKPAVVATATLALQGQIVDRDMPRLADALTPHLRRRPTYAIVKGRRNYVCKHKVEGGFPDDEDGLFDVGEADARAGWLGKEVVRVREWAAETESGDRDELVPGVSEKAWRQVSVSAQECLGSKCPMVGECFVERSREAAKDVDVIVTNHSFMAIDAFEGRPMLPDHDVLVIDEAHELVDRVTSTVTDELAPGGVRAAAKRARKFAETSDALDDLATDLEAVLEEAPEGRLATGIPDALAMVLGRCRDVARALLTEMKPPKGEQVDGTRQVALVTVEEVHDTAARMLQEHELDVIWVSRDLRRGPLLRVAPMSVAMRMRERIFGTGATDDDEGVRDRTVVLTSATLELGGTFDAVAGTLGLRGPGAPEWTGLDVGSPFDYQQQGIAYVAEHLPAPGRDGLAPQTLDEIEALVRAAGGRTLGLFSSMRAAKEASEAMRERLGPDFTVLCQGEDMIGTLVRDFARDPRTILFGTLTLWQGVDVPGSSCQLVLIDRIPFPRPDDPLASARTQEIARRGGNGFMAVSATHAALRLAQGAGRLIRRSDDRGVVAFLDHRMIKARYAGFLQRSLPPFWPTTDRQLVLGALARLDETAPDVLPVADPVKRGLTGQVADPGPAGSVRTAVVQGDGWSVQDDDELRDGIDLGLPLTELAASLDRDEAAVTARADTLGLVVRTRD</sequence>
<evidence type="ECO:0000313" key="9">
    <source>
        <dbReference type="EMBL" id="WWF04636.1"/>
    </source>
</evidence>
<dbReference type="InterPro" id="IPR014001">
    <property type="entry name" value="Helicase_ATP-bd"/>
</dbReference>
<dbReference type="EMBL" id="CP104874">
    <property type="protein sequence ID" value="WWF04636.1"/>
    <property type="molecule type" value="Genomic_DNA"/>
</dbReference>
<evidence type="ECO:0000256" key="2">
    <source>
        <dbReference type="ARBA" id="ARBA00022741"/>
    </source>
</evidence>
<dbReference type="SUPFAM" id="SSF52540">
    <property type="entry name" value="P-loop containing nucleoside triphosphate hydrolases"/>
    <property type="match status" value="1"/>
</dbReference>
<gene>
    <name evidence="9" type="ORF">N5P18_13230</name>
</gene>
<evidence type="ECO:0000256" key="5">
    <source>
        <dbReference type="ARBA" id="ARBA00038058"/>
    </source>
</evidence>
<dbReference type="PANTHER" id="PTHR11472:SF34">
    <property type="entry name" value="REGULATOR OF TELOMERE ELONGATION HELICASE 1"/>
    <property type="match status" value="1"/>
</dbReference>